<evidence type="ECO:0000313" key="4">
    <source>
        <dbReference type="EMBL" id="KIJ25247.1"/>
    </source>
</evidence>
<evidence type="ECO:0000256" key="2">
    <source>
        <dbReference type="SAM" id="MobiDB-lite"/>
    </source>
</evidence>
<dbReference type="OrthoDB" id="163257at2759"/>
<dbReference type="Proteomes" id="UP000054279">
    <property type="component" value="Unassembled WGS sequence"/>
</dbReference>
<dbReference type="SMART" id="SM00311">
    <property type="entry name" value="PWI"/>
    <property type="match status" value="1"/>
</dbReference>
<reference evidence="4 5" key="1">
    <citation type="submission" date="2014-06" db="EMBL/GenBank/DDBJ databases">
        <title>Evolutionary Origins and Diversification of the Mycorrhizal Mutualists.</title>
        <authorList>
            <consortium name="DOE Joint Genome Institute"/>
            <consortium name="Mycorrhizal Genomics Consortium"/>
            <person name="Kohler A."/>
            <person name="Kuo A."/>
            <person name="Nagy L.G."/>
            <person name="Floudas D."/>
            <person name="Copeland A."/>
            <person name="Barry K.W."/>
            <person name="Cichocki N."/>
            <person name="Veneault-Fourrey C."/>
            <person name="LaButti K."/>
            <person name="Lindquist E.A."/>
            <person name="Lipzen A."/>
            <person name="Lundell T."/>
            <person name="Morin E."/>
            <person name="Murat C."/>
            <person name="Riley R."/>
            <person name="Ohm R."/>
            <person name="Sun H."/>
            <person name="Tunlid A."/>
            <person name="Henrissat B."/>
            <person name="Grigoriev I.V."/>
            <person name="Hibbett D.S."/>
            <person name="Martin F."/>
        </authorList>
    </citation>
    <scope>NUCLEOTIDE SEQUENCE [LARGE SCALE GENOMIC DNA]</scope>
    <source>
        <strain evidence="4 5">SS14</strain>
    </source>
</reference>
<proteinExistence type="predicted"/>
<dbReference type="GO" id="GO:0006397">
    <property type="term" value="P:mRNA processing"/>
    <property type="evidence" value="ECO:0007669"/>
    <property type="project" value="UniProtKB-KW"/>
</dbReference>
<feature type="domain" description="PWI" evidence="3">
    <location>
        <begin position="28"/>
        <end position="131"/>
    </location>
</feature>
<keyword evidence="1" id="KW-0507">mRNA processing</keyword>
<dbReference type="SUPFAM" id="SSF101233">
    <property type="entry name" value="PWI domain"/>
    <property type="match status" value="1"/>
</dbReference>
<feature type="region of interest" description="Disordered" evidence="2">
    <location>
        <begin position="157"/>
        <end position="209"/>
    </location>
</feature>
<dbReference type="PROSITE" id="PS51025">
    <property type="entry name" value="PWI"/>
    <property type="match status" value="1"/>
</dbReference>
<feature type="compositionally biased region" description="Gly residues" evidence="2">
    <location>
        <begin position="166"/>
        <end position="188"/>
    </location>
</feature>
<dbReference type="GO" id="GO:0003723">
    <property type="term" value="F:RNA binding"/>
    <property type="evidence" value="ECO:0007669"/>
    <property type="project" value="TreeGrafter"/>
</dbReference>
<dbReference type="InterPro" id="IPR002483">
    <property type="entry name" value="PWI_dom"/>
</dbReference>
<dbReference type="InterPro" id="IPR036483">
    <property type="entry name" value="PWI_dom_sf"/>
</dbReference>
<gene>
    <name evidence="4" type="ORF">M422DRAFT_193671</name>
</gene>
<dbReference type="AlphaFoldDB" id="A0A0C9U851"/>
<dbReference type="Gene3D" id="1.20.1390.10">
    <property type="entry name" value="PWI domain"/>
    <property type="match status" value="1"/>
</dbReference>
<evidence type="ECO:0000259" key="3">
    <source>
        <dbReference type="PROSITE" id="PS51025"/>
    </source>
</evidence>
<dbReference type="InterPro" id="IPR052225">
    <property type="entry name" value="Ser/Arg_repetitive_matrix"/>
</dbReference>
<dbReference type="PANTHER" id="PTHR23148">
    <property type="entry name" value="SERINE/ARGININE REGULATED NUCLEAR MATRIX PROTEIN"/>
    <property type="match status" value="1"/>
</dbReference>
<protein>
    <submittedName>
        <fullName evidence="4">Unplaced genomic scaffold SPHSTscaffold_349, whole genome shotgun sequence</fullName>
    </submittedName>
</protein>
<keyword evidence="5" id="KW-1185">Reference proteome</keyword>
<name>A0A0C9U851_SPHS4</name>
<dbReference type="HOGENOM" id="CLU_032410_2_0_1"/>
<organism evidence="4 5">
    <name type="scientific">Sphaerobolus stellatus (strain SS14)</name>
    <dbReference type="NCBI Taxonomy" id="990650"/>
    <lineage>
        <taxon>Eukaryota</taxon>
        <taxon>Fungi</taxon>
        <taxon>Dikarya</taxon>
        <taxon>Basidiomycota</taxon>
        <taxon>Agaricomycotina</taxon>
        <taxon>Agaricomycetes</taxon>
        <taxon>Phallomycetidae</taxon>
        <taxon>Geastrales</taxon>
        <taxon>Sphaerobolaceae</taxon>
        <taxon>Sphaerobolus</taxon>
    </lineage>
</organism>
<dbReference type="GO" id="GO:0048024">
    <property type="term" value="P:regulation of mRNA splicing, via spliceosome"/>
    <property type="evidence" value="ECO:0007669"/>
    <property type="project" value="TreeGrafter"/>
</dbReference>
<dbReference type="EMBL" id="KN837424">
    <property type="protein sequence ID" value="KIJ25247.1"/>
    <property type="molecule type" value="Genomic_DNA"/>
</dbReference>
<dbReference type="PANTHER" id="PTHR23148:SF0">
    <property type="entry name" value="SERINE_ARGININE REPETITIVE MATRIX PROTEIN 1"/>
    <property type="match status" value="1"/>
</dbReference>
<accession>A0A0C9U851</accession>
<sequence length="209" mass="23545">MADAGFFKGTSTEQDRRFSDKELKLLKSMKFPANFDKKVRLKVNMKQVNLQVLRPWIAKKIISLVGFEDDVLVEFVSGLLEEQQRPDPKRMHINLTGFLNNDTTEFMTSLWSLLLEAQDSPAGIPHSFVEEKKAEMRNANKDDAKVIEERERRRLDEIRERERGQFGSGRGGGGRGGRGGRGRGGFGGFEDNRRGRDSGWGNRGGGVSV</sequence>
<evidence type="ECO:0000256" key="1">
    <source>
        <dbReference type="ARBA" id="ARBA00022664"/>
    </source>
</evidence>
<dbReference type="GO" id="GO:0005681">
    <property type="term" value="C:spliceosomal complex"/>
    <property type="evidence" value="ECO:0007669"/>
    <property type="project" value="TreeGrafter"/>
</dbReference>
<evidence type="ECO:0000313" key="5">
    <source>
        <dbReference type="Proteomes" id="UP000054279"/>
    </source>
</evidence>
<dbReference type="Pfam" id="PF01480">
    <property type="entry name" value="PWI"/>
    <property type="match status" value="1"/>
</dbReference>